<dbReference type="EMBL" id="FNZE01000004">
    <property type="protein sequence ID" value="SEJ05334.1"/>
    <property type="molecule type" value="Genomic_DNA"/>
</dbReference>
<dbReference type="AlphaFoldDB" id="A0A1H6VQH8"/>
<keyword evidence="1" id="KW-0472">Membrane</keyword>
<sequence>MDIPHQRQAYTGHIVLLGFGCIGQGVLPLLLRHLDLKPAQIEILAADAAGLDQAAQAGIRHRTVCLTASNYRAELAPRLGPGDFLLNLSVDVSSIALVELCRERGALYLDACIEPWAGGYVDRHLPAAQRSNYALREAALALRRPDDPGPTAVLAHGANPGLVSHLLKMALLELAAGHGAPQPVPASRGEWARLAQRLGVRVIHIAERDWQVDRQRKVPDEFVNTWSVPGFVSEALQPVELGWGSHERHFPADGRGHGYGSRAAIYLERPGAATRVRSWTPLAGPQHAFLITHGEAISIADYFTLGASEQPEYRPTVLYAYHPCDDTVLSLDELAGRNWRLQPRCRLLRDGLLSGVDELGVLLMGHDGGAYWYGSRLSVEQARALCPANSPTSLQVTAAVLAGMLWTMRNPACGVVEPDELPFAEILDFCRPYLGELLGVYSDWTPLEGRGRLFDEDLDADDPWQFKNFRVL</sequence>
<proteinExistence type="predicted"/>
<dbReference type="Pfam" id="PF03435">
    <property type="entry name" value="Sacchrp_dh_NADP"/>
    <property type="match status" value="1"/>
</dbReference>
<protein>
    <submittedName>
        <fullName evidence="4">Homospermidine synthase</fullName>
    </submittedName>
</protein>
<dbReference type="InterPro" id="IPR023181">
    <property type="entry name" value="Homospermid_syn-like_C"/>
</dbReference>
<dbReference type="Proteomes" id="UP000242930">
    <property type="component" value="Unassembled WGS sequence"/>
</dbReference>
<evidence type="ECO:0000259" key="3">
    <source>
        <dbReference type="Pfam" id="PF16653"/>
    </source>
</evidence>
<accession>A0A1H6VQH8</accession>
<dbReference type="Gene3D" id="3.30.360.30">
    <property type="entry name" value="homospermidine synthase like"/>
    <property type="match status" value="1"/>
</dbReference>
<gene>
    <name evidence="4" type="ORF">SAMN05216201_104129</name>
</gene>
<feature type="domain" description="Saccharopine dehydrogenase NADP binding" evidence="2">
    <location>
        <begin position="14"/>
        <end position="153"/>
    </location>
</feature>
<dbReference type="InterPro" id="IPR032095">
    <property type="entry name" value="Sacchrp_dh-like_C"/>
</dbReference>
<dbReference type="STRING" id="915471.SAMN05216201_104129"/>
<dbReference type="PROSITE" id="PS51257">
    <property type="entry name" value="PROKAR_LIPOPROTEIN"/>
    <property type="match status" value="1"/>
</dbReference>
<dbReference type="Pfam" id="PF16653">
    <property type="entry name" value="Sacchrp_dh_C"/>
    <property type="match status" value="1"/>
</dbReference>
<keyword evidence="5" id="KW-1185">Reference proteome</keyword>
<feature type="transmembrane region" description="Helical" evidence="1">
    <location>
        <begin position="12"/>
        <end position="31"/>
    </location>
</feature>
<keyword evidence="1" id="KW-0812">Transmembrane</keyword>
<dbReference type="Gene3D" id="3.40.50.720">
    <property type="entry name" value="NAD(P)-binding Rossmann-like Domain"/>
    <property type="match status" value="1"/>
</dbReference>
<keyword evidence="1" id="KW-1133">Transmembrane helix</keyword>
<dbReference type="InterPro" id="IPR005097">
    <property type="entry name" value="Sacchrp_dh_NADP-bd"/>
</dbReference>
<name>A0A1H6VQH8_9PSED</name>
<reference evidence="5" key="1">
    <citation type="submission" date="2016-10" db="EMBL/GenBank/DDBJ databases">
        <authorList>
            <person name="Varghese N."/>
            <person name="Submissions S."/>
        </authorList>
    </citation>
    <scope>NUCLEOTIDE SEQUENCE [LARGE SCALE GENOMIC DNA]</scope>
    <source>
        <strain evidence="5">LMG 25967</strain>
    </source>
</reference>
<evidence type="ECO:0000313" key="4">
    <source>
        <dbReference type="EMBL" id="SEJ05334.1"/>
    </source>
</evidence>
<evidence type="ECO:0000259" key="2">
    <source>
        <dbReference type="Pfam" id="PF03435"/>
    </source>
</evidence>
<evidence type="ECO:0000256" key="1">
    <source>
        <dbReference type="SAM" id="Phobius"/>
    </source>
</evidence>
<dbReference type="RefSeq" id="WP_170847713.1">
    <property type="nucleotide sequence ID" value="NZ_FNZE01000004.1"/>
</dbReference>
<evidence type="ECO:0000313" key="5">
    <source>
        <dbReference type="Proteomes" id="UP000242930"/>
    </source>
</evidence>
<organism evidence="4 5">
    <name type="scientific">Pseudomonas linyingensis</name>
    <dbReference type="NCBI Taxonomy" id="915471"/>
    <lineage>
        <taxon>Bacteria</taxon>
        <taxon>Pseudomonadati</taxon>
        <taxon>Pseudomonadota</taxon>
        <taxon>Gammaproteobacteria</taxon>
        <taxon>Pseudomonadales</taxon>
        <taxon>Pseudomonadaceae</taxon>
        <taxon>Pseudomonas</taxon>
    </lineage>
</organism>
<feature type="domain" description="Saccharopine dehydrogenase-like C-terminal" evidence="3">
    <location>
        <begin position="157"/>
        <end position="437"/>
    </location>
</feature>